<dbReference type="SUPFAM" id="SSF55347">
    <property type="entry name" value="Glyceraldehyde-3-phosphate dehydrogenase-like, C-terminal domain"/>
    <property type="match status" value="1"/>
</dbReference>
<dbReference type="AlphaFoldDB" id="A0A381SIK3"/>
<evidence type="ECO:0000313" key="7">
    <source>
        <dbReference type="EMBL" id="SVA03816.1"/>
    </source>
</evidence>
<dbReference type="InterPro" id="IPR050085">
    <property type="entry name" value="AGPR"/>
</dbReference>
<organism evidence="7">
    <name type="scientific">marine metagenome</name>
    <dbReference type="NCBI Taxonomy" id="408172"/>
    <lineage>
        <taxon>unclassified sequences</taxon>
        <taxon>metagenomes</taxon>
        <taxon>ecological metagenomes</taxon>
    </lineage>
</organism>
<dbReference type="GO" id="GO:0070401">
    <property type="term" value="F:NADP+ binding"/>
    <property type="evidence" value="ECO:0007669"/>
    <property type="project" value="InterPro"/>
</dbReference>
<keyword evidence="2" id="KW-0028">Amino-acid biosynthesis</keyword>
<dbReference type="Gene3D" id="3.40.50.720">
    <property type="entry name" value="NAD(P)-binding Rossmann-like Domain"/>
    <property type="match status" value="1"/>
</dbReference>
<dbReference type="GO" id="GO:0051287">
    <property type="term" value="F:NAD binding"/>
    <property type="evidence" value="ECO:0007669"/>
    <property type="project" value="InterPro"/>
</dbReference>
<dbReference type="GO" id="GO:0006526">
    <property type="term" value="P:L-arginine biosynthetic process"/>
    <property type="evidence" value="ECO:0007669"/>
    <property type="project" value="UniProtKB-KW"/>
</dbReference>
<name>A0A381SIK3_9ZZZZ</name>
<evidence type="ECO:0000256" key="2">
    <source>
        <dbReference type="ARBA" id="ARBA00022605"/>
    </source>
</evidence>
<proteinExistence type="inferred from homology"/>
<sequence length="353" mass="36344">MYDNAMVDVGIVGASGFTGAELLRICAAHPSFDVVAVTGDTKAGTLVADLYPSLAAAYPEMTFAPTGPNATEGCDVVFLGLPHGASQELVPTMLETTDLIVDLGADFRLRDPDLYPAWYGEVHGSPQLLAEAAYGLPELFGPALGGARLVASPGCYPTAAALALAPFLRAFTVETDGIVVDAASGVSGAGRAPKDATAFCAVDEDFSAYGLLVHRHTPEIEQALATGPDGTPTEEVSVLFTPHLAPMNRGILATCYARPTVELDTDQALAVLSDAYAGCPFVLVDERPPSTKATLGSNAAHLTARVDPRTGLLVVLCAIDNLGKGASGQAVQCANLVLGLDEAAGLTNMGVYP</sequence>
<protein>
    <recommendedName>
        <fullName evidence="6">Semialdehyde dehydrogenase NAD-binding domain-containing protein</fullName>
    </recommendedName>
</protein>
<dbReference type="PROSITE" id="PS01224">
    <property type="entry name" value="ARGC"/>
    <property type="match status" value="1"/>
</dbReference>
<evidence type="ECO:0000256" key="4">
    <source>
        <dbReference type="ARBA" id="ARBA00023002"/>
    </source>
</evidence>
<keyword evidence="3" id="KW-0521">NADP</keyword>
<dbReference type="PANTHER" id="PTHR32338">
    <property type="entry name" value="N-ACETYL-GAMMA-GLUTAMYL-PHOSPHATE REDUCTASE, CHLOROPLASTIC-RELATED-RELATED"/>
    <property type="match status" value="1"/>
</dbReference>
<dbReference type="InterPro" id="IPR000534">
    <property type="entry name" value="Semialdehyde_DH_NAD-bd"/>
</dbReference>
<dbReference type="Pfam" id="PF01118">
    <property type="entry name" value="Semialdhyde_dh"/>
    <property type="match status" value="1"/>
</dbReference>
<dbReference type="NCBIfam" id="TIGR01850">
    <property type="entry name" value="argC"/>
    <property type="match status" value="1"/>
</dbReference>
<dbReference type="SUPFAM" id="SSF51735">
    <property type="entry name" value="NAD(P)-binding Rossmann-fold domains"/>
    <property type="match status" value="1"/>
</dbReference>
<dbReference type="EMBL" id="UINC01003155">
    <property type="protein sequence ID" value="SVA03816.1"/>
    <property type="molecule type" value="Genomic_DNA"/>
</dbReference>
<dbReference type="Gene3D" id="3.30.360.10">
    <property type="entry name" value="Dihydrodipicolinate Reductase, domain 2"/>
    <property type="match status" value="1"/>
</dbReference>
<keyword evidence="1" id="KW-0055">Arginine biosynthesis</keyword>
<accession>A0A381SIK3</accession>
<dbReference type="CDD" id="cd23934">
    <property type="entry name" value="AGPR_1_C"/>
    <property type="match status" value="1"/>
</dbReference>
<evidence type="ECO:0000256" key="1">
    <source>
        <dbReference type="ARBA" id="ARBA00022571"/>
    </source>
</evidence>
<dbReference type="PANTHER" id="PTHR32338:SF10">
    <property type="entry name" value="N-ACETYL-GAMMA-GLUTAMYL-PHOSPHATE REDUCTASE, CHLOROPLASTIC-RELATED"/>
    <property type="match status" value="1"/>
</dbReference>
<dbReference type="SMART" id="SM00859">
    <property type="entry name" value="Semialdhyde_dh"/>
    <property type="match status" value="1"/>
</dbReference>
<evidence type="ECO:0000256" key="3">
    <source>
        <dbReference type="ARBA" id="ARBA00022857"/>
    </source>
</evidence>
<keyword evidence="4" id="KW-0560">Oxidoreductase</keyword>
<evidence type="ECO:0000259" key="6">
    <source>
        <dbReference type="SMART" id="SM00859"/>
    </source>
</evidence>
<dbReference type="CDD" id="cd17895">
    <property type="entry name" value="AGPR_1_N"/>
    <property type="match status" value="1"/>
</dbReference>
<dbReference type="InterPro" id="IPR023013">
    <property type="entry name" value="AGPR_AS"/>
</dbReference>
<dbReference type="Pfam" id="PF22698">
    <property type="entry name" value="Semialdhyde_dhC_1"/>
    <property type="match status" value="1"/>
</dbReference>
<gene>
    <name evidence="7" type="ORF">METZ01_LOCUS56670</name>
</gene>
<feature type="domain" description="Semialdehyde dehydrogenase NAD-binding" evidence="6">
    <location>
        <begin position="8"/>
        <end position="147"/>
    </location>
</feature>
<dbReference type="HAMAP" id="MF_00150">
    <property type="entry name" value="ArgC_type1"/>
    <property type="match status" value="1"/>
</dbReference>
<evidence type="ECO:0000256" key="5">
    <source>
        <dbReference type="ARBA" id="ARBA00029440"/>
    </source>
</evidence>
<dbReference type="GO" id="GO:0003942">
    <property type="term" value="F:N-acetyl-gamma-glutamyl-phosphate reductase activity"/>
    <property type="evidence" value="ECO:0007669"/>
    <property type="project" value="InterPro"/>
</dbReference>
<dbReference type="InterPro" id="IPR000706">
    <property type="entry name" value="AGPR_type-1"/>
</dbReference>
<dbReference type="InterPro" id="IPR058924">
    <property type="entry name" value="AGPR_dimerisation_dom"/>
</dbReference>
<reference evidence="7" key="1">
    <citation type="submission" date="2018-05" db="EMBL/GenBank/DDBJ databases">
        <authorList>
            <person name="Lanie J.A."/>
            <person name="Ng W.-L."/>
            <person name="Kazmierczak K.M."/>
            <person name="Andrzejewski T.M."/>
            <person name="Davidsen T.M."/>
            <person name="Wayne K.J."/>
            <person name="Tettelin H."/>
            <person name="Glass J.I."/>
            <person name="Rusch D."/>
            <person name="Podicherti R."/>
            <person name="Tsui H.-C.T."/>
            <person name="Winkler M.E."/>
        </authorList>
    </citation>
    <scope>NUCLEOTIDE SEQUENCE</scope>
</reference>
<dbReference type="InterPro" id="IPR036291">
    <property type="entry name" value="NAD(P)-bd_dom_sf"/>
</dbReference>
<comment type="pathway">
    <text evidence="5">Amino-acid biosynthesis.</text>
</comment>